<reference evidence="6" key="1">
    <citation type="submission" date="2022-08" db="UniProtKB">
        <authorList>
            <consortium name="EnsemblMetazoa"/>
        </authorList>
    </citation>
    <scope>IDENTIFICATION</scope>
    <source>
        <strain evidence="6">EBRO</strain>
    </source>
</reference>
<dbReference type="CDD" id="cd06668">
    <property type="entry name" value="PDZ4_MUPP1-like"/>
    <property type="match status" value="1"/>
</dbReference>
<comment type="subcellular location">
    <subcellularLocation>
        <location evidence="1">Membrane</location>
    </subcellularLocation>
</comment>
<dbReference type="FunFam" id="2.30.42.10:FF:000070">
    <property type="entry name" value="Multiple PDZ domain protein"/>
    <property type="match status" value="1"/>
</dbReference>
<dbReference type="AlphaFoldDB" id="A0A182JM28"/>
<dbReference type="InterPro" id="IPR001478">
    <property type="entry name" value="PDZ"/>
</dbReference>
<dbReference type="InterPro" id="IPR036892">
    <property type="entry name" value="L27_dom_sf"/>
</dbReference>
<dbReference type="STRING" id="41427.A0A182JM28"/>
<feature type="region of interest" description="Disordered" evidence="5">
    <location>
        <begin position="783"/>
        <end position="808"/>
    </location>
</feature>
<dbReference type="PROSITE" id="PS50106">
    <property type="entry name" value="PDZ"/>
    <property type="match status" value="4"/>
</dbReference>
<dbReference type="Pfam" id="PF00595">
    <property type="entry name" value="PDZ"/>
    <property type="match status" value="4"/>
</dbReference>
<dbReference type="SUPFAM" id="SSF101288">
    <property type="entry name" value="L27 domain"/>
    <property type="match status" value="1"/>
</dbReference>
<dbReference type="CDD" id="cd06669">
    <property type="entry name" value="PDZ5_MUPP1-like"/>
    <property type="match status" value="1"/>
</dbReference>
<dbReference type="PANTHER" id="PTHR19964">
    <property type="entry name" value="MULTIPLE PDZ DOMAIN PROTEIN"/>
    <property type="match status" value="1"/>
</dbReference>
<feature type="compositionally biased region" description="Basic residues" evidence="5">
    <location>
        <begin position="793"/>
        <end position="803"/>
    </location>
</feature>
<protein>
    <recommendedName>
        <fullName evidence="7">Multiple PDZ domain protein</fullName>
    </recommendedName>
</protein>
<dbReference type="CDD" id="cd06791">
    <property type="entry name" value="PDZ3_MUPP1-like"/>
    <property type="match status" value="1"/>
</dbReference>
<keyword evidence="4" id="KW-0472">Membrane</keyword>
<keyword evidence="3" id="KW-0677">Repeat</keyword>
<evidence type="ECO:0000256" key="2">
    <source>
        <dbReference type="ARBA" id="ARBA00022553"/>
    </source>
</evidence>
<dbReference type="CDD" id="cd06667">
    <property type="entry name" value="PDZ2_MUPP1-like"/>
    <property type="match status" value="1"/>
</dbReference>
<evidence type="ECO:0000256" key="1">
    <source>
        <dbReference type="ARBA" id="ARBA00004370"/>
    </source>
</evidence>
<dbReference type="Gene3D" id="1.10.287.650">
    <property type="entry name" value="L27 domain"/>
    <property type="match status" value="1"/>
</dbReference>
<dbReference type="Gene3D" id="2.30.42.10">
    <property type="match status" value="4"/>
</dbReference>
<dbReference type="EnsemblMetazoa" id="AATE020603-RA">
    <property type="protein sequence ID" value="AATE020603-PA.1"/>
    <property type="gene ID" value="AATE020603"/>
</dbReference>
<sequence length="1003" mass="106757">MHLSSDVSNALKQIEIIKQTVEEMEPNKLQLNVSDDLKLVIDLLQDPVFRNIVQIQDSLSELNHQITQHPSILPGDFDIANSGELVLNVPPGTDLFDADYQDEQRVPSAQISPGSPGPGMLVVTQPKLNQLLDPHGQLLGGGQVPVAVALQQHLPQPQPLDAQQLLAASMKLNNDPTALFEVPYIVEDHHKNLPEAEQHQHPLGQFGDSQKSIPETIIAAGGTAGPADWSRILDIELVNDGTGLGFGIIGARTTGVTVKTILAGGVADRDGRLKSGDQILQIGDVNLHEMVSEQVASVLRQSGTHVQLVVARPVDSLTGPGAVPDDSAIVPTVLLADPLKLKQYLAEAGFSDIYGVYSIGNLEEKEDENPFGEDSPLADFPETEVFTVELRKDQNGLGITIAGYVCEKEELSGIFVKSVSPGSAADLSGRIAVNDRIIEVDGQSLHGFSNHQAVDVLKQSGHVVKLCLERYLRGPKYDQLQQAIAANEMKPPTPATPPPPLGPTDLSKYGSNILDILPRGLAEKQQPPQAQQRTILEGMKGYGDEPEDSIHAPIGDGGSAAVVMGHKKLARAKDSIDSQQEYREKIKEASIVPPLLHEGTEGSLADAGLLDATNVAAIAKHAGVPKLRSSLKGANAAVTEERGNDDVEDEHSADTAYIVQKWTNILGPEVQIIVANIRKFAASSGLGISLEGTVDVEGGKEVRPHHYIRSILPEGPVGQNGLLRSGDELLEVNGQRLLGMNHLKVVSILKELPQDVCMVCARGDPDLLRFTEEQLISSLEADAAKRSNSTAGHQHHHHHHHQQLHGGNLTPSERLVKAKSDGSLATTNGVGVGVGGVGDGFSKIKSRSLEPLTGLAMWSSEPQIIELVKGERGLGFSILDYQDPLDPNDTLIVIRSLVPGGVAQLDGRLIPGDRLLFVNDTILENASLDQAVQALKGAPKGVVRIGVAKPLPMQDSSLVGAAAFDDRSVALSAGGPPPEVTGPGTGTGSGKMLSLAKPDIIME</sequence>
<dbReference type="PROSITE" id="PS51022">
    <property type="entry name" value="L27"/>
    <property type="match status" value="1"/>
</dbReference>
<feature type="region of interest" description="Disordered" evidence="5">
    <location>
        <begin position="970"/>
        <end position="992"/>
    </location>
</feature>
<dbReference type="InterPro" id="IPR004172">
    <property type="entry name" value="L27_dom"/>
</dbReference>
<evidence type="ECO:0000313" key="6">
    <source>
        <dbReference type="EnsemblMetazoa" id="AATE020603-PA.1"/>
    </source>
</evidence>
<evidence type="ECO:0008006" key="7">
    <source>
        <dbReference type="Google" id="ProtNLM"/>
    </source>
</evidence>
<keyword evidence="2" id="KW-0597">Phosphoprotein</keyword>
<name>A0A182JM28_ANOAO</name>
<evidence type="ECO:0000256" key="4">
    <source>
        <dbReference type="ARBA" id="ARBA00023136"/>
    </source>
</evidence>
<dbReference type="GO" id="GO:0030054">
    <property type="term" value="C:cell junction"/>
    <property type="evidence" value="ECO:0007669"/>
    <property type="project" value="UniProtKB-ARBA"/>
</dbReference>
<dbReference type="VEuPathDB" id="VectorBase:AATE020603"/>
<dbReference type="InterPro" id="IPR036034">
    <property type="entry name" value="PDZ_sf"/>
</dbReference>
<organism evidence="6">
    <name type="scientific">Anopheles atroparvus</name>
    <name type="common">European mosquito</name>
    <dbReference type="NCBI Taxonomy" id="41427"/>
    <lineage>
        <taxon>Eukaryota</taxon>
        <taxon>Metazoa</taxon>
        <taxon>Ecdysozoa</taxon>
        <taxon>Arthropoda</taxon>
        <taxon>Hexapoda</taxon>
        <taxon>Insecta</taxon>
        <taxon>Pterygota</taxon>
        <taxon>Neoptera</taxon>
        <taxon>Endopterygota</taxon>
        <taxon>Diptera</taxon>
        <taxon>Nematocera</taxon>
        <taxon>Culicoidea</taxon>
        <taxon>Culicidae</taxon>
        <taxon>Anophelinae</taxon>
        <taxon>Anopheles</taxon>
    </lineage>
</organism>
<dbReference type="GO" id="GO:0016020">
    <property type="term" value="C:membrane"/>
    <property type="evidence" value="ECO:0007669"/>
    <property type="project" value="UniProtKB-SubCell"/>
</dbReference>
<dbReference type="SUPFAM" id="SSF50156">
    <property type="entry name" value="PDZ domain-like"/>
    <property type="match status" value="4"/>
</dbReference>
<accession>A0A182JM28</accession>
<dbReference type="SMART" id="SM00228">
    <property type="entry name" value="PDZ"/>
    <property type="match status" value="4"/>
</dbReference>
<dbReference type="InterPro" id="IPR051342">
    <property type="entry name" value="PDZ_scaffold"/>
</dbReference>
<dbReference type="FunFam" id="2.30.42.10:FF:000125">
    <property type="entry name" value="PATJ, crumbs cell polarity complex component"/>
    <property type="match status" value="1"/>
</dbReference>
<evidence type="ECO:0000256" key="5">
    <source>
        <dbReference type="SAM" id="MobiDB-lite"/>
    </source>
</evidence>
<evidence type="ECO:0000256" key="3">
    <source>
        <dbReference type="ARBA" id="ARBA00022737"/>
    </source>
</evidence>
<proteinExistence type="predicted"/>
<dbReference type="PANTHER" id="PTHR19964:SF92">
    <property type="entry name" value="PATJ HOMOLOG"/>
    <property type="match status" value="1"/>
</dbReference>